<feature type="chain" id="PRO_5008531059" evidence="1">
    <location>
        <begin position="21"/>
        <end position="109"/>
    </location>
</feature>
<accession>A0A1B1V3E4</accession>
<protein>
    <submittedName>
        <fullName evidence="2">LolSALOd</fullName>
    </submittedName>
</protein>
<evidence type="ECO:0000256" key="1">
    <source>
        <dbReference type="SAM" id="SignalP"/>
    </source>
</evidence>
<keyword evidence="1" id="KW-0732">Signal</keyword>
<dbReference type="EMBL" id="KX011353">
    <property type="protein sequence ID" value="ANW11432.1"/>
    <property type="molecule type" value="mRNA"/>
</dbReference>
<proteinExistence type="evidence at transcript level"/>
<reference evidence="2" key="1">
    <citation type="journal article" date="2016" name="PLoS Negl. Trop. Dis.">
        <title>Molecular Diversity between Salivary Proteins from New World and Old World Sand Flies with Emphasis on Bichromomyia olmeca, the Sand Fly Vector of Leishmania mexicana in Mesoamerica.</title>
        <authorList>
            <person name="Abdeladhim M."/>
            <person name="V Coutinho-Abreu I."/>
            <person name="Townsend S."/>
            <person name="Pasos-Pinto S."/>
            <person name="Sanchez L."/>
            <person name="Rasouli M."/>
            <person name="B Guimaraes-Costa A."/>
            <person name="Aslan H."/>
            <person name="Francischetti I.M."/>
            <person name="Oliveira F."/>
            <person name="Becker I."/>
            <person name="Kamhawi S."/>
            <person name="Ribeiro J.M."/>
            <person name="Jochim R.C."/>
            <person name="Valenzuela J.G."/>
        </authorList>
    </citation>
    <scope>NUCLEOTIDE SEQUENCE</scope>
    <source>
        <tissue evidence="2">Salivary gland</tissue>
    </source>
</reference>
<evidence type="ECO:0000313" key="2">
    <source>
        <dbReference type="EMBL" id="ANW11432.1"/>
    </source>
</evidence>
<sequence length="109" mass="12061">MKCFALIVIFFVAGPYCAYGVGDIEQCKKGLVENTKTLVDMCNAKSLPPGPEPFSDEDLKPFFEEAGLKIAKECRDAEKGTDCNKYTKISKCLSEKDLCSHSLKFPINV</sequence>
<name>A0A1B1V3E4_9DIPT</name>
<feature type="signal peptide" evidence="1">
    <location>
        <begin position="1"/>
        <end position="20"/>
    </location>
</feature>
<dbReference type="AlphaFoldDB" id="A0A1B1V3E4"/>
<organism evidence="2">
    <name type="scientific">Bichromomyia olmeca</name>
    <dbReference type="NCBI Taxonomy" id="715919"/>
    <lineage>
        <taxon>Eukaryota</taxon>
        <taxon>Metazoa</taxon>
        <taxon>Ecdysozoa</taxon>
        <taxon>Arthropoda</taxon>
        <taxon>Hexapoda</taxon>
        <taxon>Insecta</taxon>
        <taxon>Pterygota</taxon>
        <taxon>Neoptera</taxon>
        <taxon>Endopterygota</taxon>
        <taxon>Diptera</taxon>
        <taxon>Nematocera</taxon>
        <taxon>Psychodoidea</taxon>
        <taxon>Psychodidae</taxon>
        <taxon>Bichromomyia</taxon>
    </lineage>
</organism>